<sequence length="92" mass="10286">MLSLSTTSMLSTAASLAASGIVVCTLANDLLPNQLRDYLFSNFRIFLDRFHPQLTIIIHEFDGFSTNQIYEAAEIYLGSKISPRTRRLEVCG</sequence>
<proteinExistence type="predicted"/>
<protein>
    <submittedName>
        <fullName evidence="1">Uncharacterized protein</fullName>
    </submittedName>
</protein>
<evidence type="ECO:0000313" key="1">
    <source>
        <dbReference type="EMBL" id="KAJ8648619.1"/>
    </source>
</evidence>
<comment type="caution">
    <text evidence="1">The sequence shown here is derived from an EMBL/GenBank/DDBJ whole genome shotgun (WGS) entry which is preliminary data.</text>
</comment>
<evidence type="ECO:0000313" key="2">
    <source>
        <dbReference type="Proteomes" id="UP001234297"/>
    </source>
</evidence>
<reference evidence="1 2" key="1">
    <citation type="journal article" date="2022" name="Hortic Res">
        <title>A haplotype resolved chromosomal level avocado genome allows analysis of novel avocado genes.</title>
        <authorList>
            <person name="Nath O."/>
            <person name="Fletcher S.J."/>
            <person name="Hayward A."/>
            <person name="Shaw L.M."/>
            <person name="Masouleh A.K."/>
            <person name="Furtado A."/>
            <person name="Henry R.J."/>
            <person name="Mitter N."/>
        </authorList>
    </citation>
    <scope>NUCLEOTIDE SEQUENCE [LARGE SCALE GENOMIC DNA]</scope>
    <source>
        <strain evidence="2">cv. Hass</strain>
    </source>
</reference>
<dbReference type="EMBL" id="CM056809">
    <property type="protein sequence ID" value="KAJ8648619.1"/>
    <property type="molecule type" value="Genomic_DNA"/>
</dbReference>
<name>A0ACC2MSG1_PERAE</name>
<gene>
    <name evidence="1" type="ORF">MRB53_001642</name>
</gene>
<accession>A0ACC2MSG1</accession>
<organism evidence="1 2">
    <name type="scientific">Persea americana</name>
    <name type="common">Avocado</name>
    <dbReference type="NCBI Taxonomy" id="3435"/>
    <lineage>
        <taxon>Eukaryota</taxon>
        <taxon>Viridiplantae</taxon>
        <taxon>Streptophyta</taxon>
        <taxon>Embryophyta</taxon>
        <taxon>Tracheophyta</taxon>
        <taxon>Spermatophyta</taxon>
        <taxon>Magnoliopsida</taxon>
        <taxon>Magnoliidae</taxon>
        <taxon>Laurales</taxon>
        <taxon>Lauraceae</taxon>
        <taxon>Persea</taxon>
    </lineage>
</organism>
<keyword evidence="2" id="KW-1185">Reference proteome</keyword>
<dbReference type="Proteomes" id="UP001234297">
    <property type="component" value="Chromosome 1"/>
</dbReference>